<comment type="caution">
    <text evidence="2">The sequence shown here is derived from an EMBL/GenBank/DDBJ whole genome shotgun (WGS) entry which is preliminary data.</text>
</comment>
<reference evidence="3" key="1">
    <citation type="submission" date="2018-03" db="EMBL/GenBank/DDBJ databases">
        <title>Lachnoclostridium SNUG30370 gen.nov., sp.nov., isolated from human faeces.</title>
        <authorList>
            <person name="Seo B."/>
            <person name="Jeon K."/>
            <person name="Ko G."/>
        </authorList>
    </citation>
    <scope>NUCLEOTIDE SEQUENCE [LARGE SCALE GENOMIC DNA]</scope>
    <source>
        <strain evidence="3">SNUG30370</strain>
    </source>
</reference>
<dbReference type="EMBL" id="PYLP01000004">
    <property type="protein sequence ID" value="PST41050.1"/>
    <property type="molecule type" value="Genomic_DNA"/>
</dbReference>
<protein>
    <submittedName>
        <fullName evidence="2">DUF4268 domain-containing protein</fullName>
    </submittedName>
</protein>
<sequence>MSVLSKLSKLEEIEDLRTVWPHEAQDFTPWLAKEENIEILSDAIGIDISINETESSVGDFSLDVLASEVGTDKKIIIENQLEDTNHDHLGKLITYASGKSANIIIWLVKHAREEHKAAIEWLNNHTDDEIGFFLCEIKLYRIGNSDPAVKFEVVEKPNDWTKEIKKKNNINETQQQRYDYWVAFQNYAFQNKEFSRNFSRRSPSFDHWMNYSIGSSKYWISVGQLHSRNEITVEFSINKDKELFRSLFANKESIEKECELNFEWKELPEKKSSRIITKCNVDFKDKTQWNNQFEWTMNAMLKIKKVFKKYI</sequence>
<evidence type="ECO:0000313" key="3">
    <source>
        <dbReference type="Proteomes" id="UP000241201"/>
    </source>
</evidence>
<dbReference type="Pfam" id="PF14088">
    <property type="entry name" value="DUF4268"/>
    <property type="match status" value="1"/>
</dbReference>
<dbReference type="GeneID" id="77470499"/>
<dbReference type="RefSeq" id="WP_106987660.1">
    <property type="nucleotide sequence ID" value="NZ_PYLP01000004.1"/>
</dbReference>
<gene>
    <name evidence="2" type="ORF">C7U55_05250</name>
</gene>
<dbReference type="Proteomes" id="UP000241201">
    <property type="component" value="Unassembled WGS sequence"/>
</dbReference>
<evidence type="ECO:0000313" key="2">
    <source>
        <dbReference type="EMBL" id="PST41050.1"/>
    </source>
</evidence>
<accession>A0A2T3G0I7</accession>
<keyword evidence="3" id="KW-1185">Reference proteome</keyword>
<name>A0A2T3G0I7_9FIRM</name>
<dbReference type="AlphaFoldDB" id="A0A2T3G0I7"/>
<feature type="domain" description="DUF4268" evidence="1">
    <location>
        <begin position="177"/>
        <end position="310"/>
    </location>
</feature>
<evidence type="ECO:0000259" key="1">
    <source>
        <dbReference type="Pfam" id="PF14088"/>
    </source>
</evidence>
<organism evidence="2 3">
    <name type="scientific">Faecalibacillus faecis</name>
    <dbReference type="NCBI Taxonomy" id="1982628"/>
    <lineage>
        <taxon>Bacteria</taxon>
        <taxon>Bacillati</taxon>
        <taxon>Bacillota</taxon>
        <taxon>Erysipelotrichia</taxon>
        <taxon>Erysipelotrichales</taxon>
        <taxon>Coprobacillaceae</taxon>
        <taxon>Faecalibacillus</taxon>
    </lineage>
</organism>
<dbReference type="InterPro" id="IPR025364">
    <property type="entry name" value="DUF4268"/>
</dbReference>
<proteinExistence type="predicted"/>